<sequence>MSSGLKLEGRNGGVGQLLAAPEECCRGITGAMLFLKLNARTLSYVDRFDILERADREYRRGRVHTCSRMLVPHDGWVLHHRDEAT</sequence>
<reference evidence="1" key="1">
    <citation type="submission" date="2023-03" db="EMBL/GenBank/DDBJ databases">
        <title>Massive genome expansion in bonnet fungi (Mycena s.s.) driven by repeated elements and novel gene families across ecological guilds.</title>
        <authorList>
            <consortium name="Lawrence Berkeley National Laboratory"/>
            <person name="Harder C.B."/>
            <person name="Miyauchi S."/>
            <person name="Viragh M."/>
            <person name="Kuo A."/>
            <person name="Thoen E."/>
            <person name="Andreopoulos B."/>
            <person name="Lu D."/>
            <person name="Skrede I."/>
            <person name="Drula E."/>
            <person name="Henrissat B."/>
            <person name="Morin E."/>
            <person name="Kohler A."/>
            <person name="Barry K."/>
            <person name="LaButti K."/>
            <person name="Morin E."/>
            <person name="Salamov A."/>
            <person name="Lipzen A."/>
            <person name="Mereny Z."/>
            <person name="Hegedus B."/>
            <person name="Baldrian P."/>
            <person name="Stursova M."/>
            <person name="Weitz H."/>
            <person name="Taylor A."/>
            <person name="Grigoriev I.V."/>
            <person name="Nagy L.G."/>
            <person name="Martin F."/>
            <person name="Kauserud H."/>
        </authorList>
    </citation>
    <scope>NUCLEOTIDE SEQUENCE</scope>
    <source>
        <strain evidence="1">CBHHK067</strain>
    </source>
</reference>
<keyword evidence="2" id="KW-1185">Reference proteome</keyword>
<proteinExistence type="predicted"/>
<organism evidence="1 2">
    <name type="scientific">Mycena rosella</name>
    <name type="common">Pink bonnet</name>
    <name type="synonym">Agaricus rosellus</name>
    <dbReference type="NCBI Taxonomy" id="1033263"/>
    <lineage>
        <taxon>Eukaryota</taxon>
        <taxon>Fungi</taxon>
        <taxon>Dikarya</taxon>
        <taxon>Basidiomycota</taxon>
        <taxon>Agaricomycotina</taxon>
        <taxon>Agaricomycetes</taxon>
        <taxon>Agaricomycetidae</taxon>
        <taxon>Agaricales</taxon>
        <taxon>Marasmiineae</taxon>
        <taxon>Mycenaceae</taxon>
        <taxon>Mycena</taxon>
    </lineage>
</organism>
<dbReference type="Proteomes" id="UP001221757">
    <property type="component" value="Unassembled WGS sequence"/>
</dbReference>
<protein>
    <submittedName>
        <fullName evidence="1">Uncharacterized protein</fullName>
    </submittedName>
</protein>
<comment type="caution">
    <text evidence="1">The sequence shown here is derived from an EMBL/GenBank/DDBJ whole genome shotgun (WGS) entry which is preliminary data.</text>
</comment>
<evidence type="ECO:0000313" key="2">
    <source>
        <dbReference type="Proteomes" id="UP001221757"/>
    </source>
</evidence>
<dbReference type="EMBL" id="JARKIE010000335">
    <property type="protein sequence ID" value="KAJ7653440.1"/>
    <property type="molecule type" value="Genomic_DNA"/>
</dbReference>
<name>A0AAD7CN64_MYCRO</name>
<evidence type="ECO:0000313" key="1">
    <source>
        <dbReference type="EMBL" id="KAJ7653440.1"/>
    </source>
</evidence>
<gene>
    <name evidence="1" type="ORF">B0H17DRAFT_1100799</name>
</gene>
<accession>A0AAD7CN64</accession>
<dbReference type="AlphaFoldDB" id="A0AAD7CN64"/>